<evidence type="ECO:0000313" key="1">
    <source>
        <dbReference type="EMBL" id="CAF4048824.1"/>
    </source>
</evidence>
<sequence>MLITMIDDDDDKVAVNFELFLTTCANTCPSSRTSDMTSTCGRTCITSSNVGNQNVGSTGTCYTNSTFCPGGIYTITRNTYSTVNFDCNGCCGCGSYGCCTGIGLSSSSDVYCVICN</sequence>
<reference evidence="1" key="1">
    <citation type="submission" date="2021-02" db="EMBL/GenBank/DDBJ databases">
        <authorList>
            <person name="Nowell W R."/>
        </authorList>
    </citation>
    <scope>NUCLEOTIDE SEQUENCE</scope>
</reference>
<evidence type="ECO:0000313" key="2">
    <source>
        <dbReference type="Proteomes" id="UP000663868"/>
    </source>
</evidence>
<dbReference type="AlphaFoldDB" id="A0A819RQP5"/>
<comment type="caution">
    <text evidence="1">The sequence shown here is derived from an EMBL/GenBank/DDBJ whole genome shotgun (WGS) entry which is preliminary data.</text>
</comment>
<dbReference type="Proteomes" id="UP000663868">
    <property type="component" value="Unassembled WGS sequence"/>
</dbReference>
<proteinExistence type="predicted"/>
<name>A0A819RQP5_9BILA</name>
<gene>
    <name evidence="1" type="ORF">KXQ929_LOCUS31395</name>
</gene>
<protein>
    <submittedName>
        <fullName evidence="1">Uncharacterized protein</fullName>
    </submittedName>
</protein>
<dbReference type="EMBL" id="CAJOBB010003591">
    <property type="protein sequence ID" value="CAF4048824.1"/>
    <property type="molecule type" value="Genomic_DNA"/>
</dbReference>
<accession>A0A819RQP5</accession>
<organism evidence="1 2">
    <name type="scientific">Adineta steineri</name>
    <dbReference type="NCBI Taxonomy" id="433720"/>
    <lineage>
        <taxon>Eukaryota</taxon>
        <taxon>Metazoa</taxon>
        <taxon>Spiralia</taxon>
        <taxon>Gnathifera</taxon>
        <taxon>Rotifera</taxon>
        <taxon>Eurotatoria</taxon>
        <taxon>Bdelloidea</taxon>
        <taxon>Adinetida</taxon>
        <taxon>Adinetidae</taxon>
        <taxon>Adineta</taxon>
    </lineage>
</organism>